<dbReference type="PIRSF" id="PIRSF008159">
    <property type="entry name" value="UCP008159_ABC"/>
    <property type="match status" value="1"/>
</dbReference>
<keyword evidence="2" id="KW-0614">Plasmid</keyword>
<dbReference type="eggNOG" id="COG3683">
    <property type="taxonomic scope" value="Bacteria"/>
</dbReference>
<name>W6RG77_9HYPH</name>
<geneLocation type="plasmid" evidence="2 3">
    <name>pLPU83a</name>
</geneLocation>
<dbReference type="Proteomes" id="UP000019443">
    <property type="component" value="Plasmid pLPU83a"/>
</dbReference>
<protein>
    <submittedName>
        <fullName evidence="2">ABC-type uncharacterized transport system, periplasmic component</fullName>
    </submittedName>
</protein>
<dbReference type="PATRIC" id="fig|348824.6.peg.4520"/>
<dbReference type="InterPro" id="IPR016537">
    <property type="entry name" value="UCP008159_ABC"/>
</dbReference>
<dbReference type="InterPro" id="IPR010412">
    <property type="entry name" value="DUF1007"/>
</dbReference>
<dbReference type="AlphaFoldDB" id="W6RG77"/>
<feature type="chain" id="PRO_5004882420" evidence="1">
    <location>
        <begin position="26"/>
        <end position="227"/>
    </location>
</feature>
<dbReference type="HOGENOM" id="CLU_088941_0_0_5"/>
<reference evidence="2" key="1">
    <citation type="submission" date="2013-11" db="EMBL/GenBank/DDBJ databases">
        <title>Draft genome sequence of the broad-host-range Rhizobium sp. LPU83 strain, a member of the low-genetic diversity Oregon-like Rhizobium sp. group.</title>
        <authorList>
            <person name="Wibberg D."/>
            <person name="Puehler A."/>
            <person name="Schlueter A."/>
        </authorList>
    </citation>
    <scope>NUCLEOTIDE SEQUENCE [LARGE SCALE GENOMIC DNA]</scope>
    <source>
        <strain evidence="2">LPU83</strain>
        <plasmid evidence="2">pLPU83a</plasmid>
    </source>
</reference>
<sequence length="227" mass="24745">MTLCTAQKPASKILLLVMIAGYVTAAPGPAAAHPHIFVNAKFEAVADPDGNLAEVRDVWRFDEVFSSSVMLDFDKNANLKLDPAELAAVADTVRNSLAQYNYYINITMNGKTVALAKPDVFHGAYEDGSLVLSFSQKPKQKTALKGVAVFSVYDPTLYTALDFADDVDLKISGDGFARCNRKVVRPDSKEILAENQALLTTLFFSDPSGTNYSQLVATRLEVRCNAR</sequence>
<accession>W6RG77</accession>
<evidence type="ECO:0000313" key="3">
    <source>
        <dbReference type="Proteomes" id="UP000019443"/>
    </source>
</evidence>
<keyword evidence="1" id="KW-0732">Signal</keyword>
<proteinExistence type="predicted"/>
<dbReference type="EMBL" id="HG916853">
    <property type="protein sequence ID" value="CDM59854.1"/>
    <property type="molecule type" value="Genomic_DNA"/>
</dbReference>
<evidence type="ECO:0000256" key="1">
    <source>
        <dbReference type="SAM" id="SignalP"/>
    </source>
</evidence>
<dbReference type="RefSeq" id="WP_051509109.1">
    <property type="nucleotide sequence ID" value="NZ_HG916853.1"/>
</dbReference>
<feature type="signal peptide" evidence="1">
    <location>
        <begin position="1"/>
        <end position="25"/>
    </location>
</feature>
<dbReference type="Pfam" id="PF06226">
    <property type="entry name" value="DUF1007"/>
    <property type="match status" value="1"/>
</dbReference>
<keyword evidence="3" id="KW-1185">Reference proteome</keyword>
<gene>
    <name evidence="2" type="ORF">LPU83_pLPU83a_0013</name>
</gene>
<evidence type="ECO:0000313" key="2">
    <source>
        <dbReference type="EMBL" id="CDM59854.1"/>
    </source>
</evidence>
<organism evidence="2 3">
    <name type="scientific">Rhizobium favelukesii</name>
    <dbReference type="NCBI Taxonomy" id="348824"/>
    <lineage>
        <taxon>Bacteria</taxon>
        <taxon>Pseudomonadati</taxon>
        <taxon>Pseudomonadota</taxon>
        <taxon>Alphaproteobacteria</taxon>
        <taxon>Hyphomicrobiales</taxon>
        <taxon>Rhizobiaceae</taxon>
        <taxon>Rhizobium/Agrobacterium group</taxon>
        <taxon>Rhizobium</taxon>
    </lineage>
</organism>
<dbReference type="KEGG" id="rhl:LPU83_pLPU83a_0013"/>